<proteinExistence type="predicted"/>
<keyword evidence="7" id="KW-0378">Hydrolase</keyword>
<dbReference type="PANTHER" id="PTHR33931">
    <property type="entry name" value="HOLIN-LIKE PROTEIN CIDA-RELATED"/>
    <property type="match status" value="1"/>
</dbReference>
<dbReference type="GO" id="GO:0005886">
    <property type="term" value="C:plasma membrane"/>
    <property type="evidence" value="ECO:0007669"/>
    <property type="project" value="UniProtKB-SubCell"/>
</dbReference>
<dbReference type="AlphaFoldDB" id="A0A0K6IVG6"/>
<evidence type="ECO:0000256" key="1">
    <source>
        <dbReference type="ARBA" id="ARBA00004651"/>
    </source>
</evidence>
<dbReference type="InterPro" id="IPR005538">
    <property type="entry name" value="LrgA/CidA"/>
</dbReference>
<evidence type="ECO:0000256" key="2">
    <source>
        <dbReference type="ARBA" id="ARBA00022475"/>
    </source>
</evidence>
<evidence type="ECO:0000313" key="8">
    <source>
        <dbReference type="Proteomes" id="UP000182108"/>
    </source>
</evidence>
<evidence type="ECO:0000256" key="5">
    <source>
        <dbReference type="ARBA" id="ARBA00023136"/>
    </source>
</evidence>
<protein>
    <submittedName>
        <fullName evidence="7">Putative effector of murein hydrolase LrgA, UPF0299 family</fullName>
    </submittedName>
</protein>
<reference evidence="8" key="1">
    <citation type="submission" date="2015-08" db="EMBL/GenBank/DDBJ databases">
        <authorList>
            <person name="Babu N.S."/>
            <person name="Beckwith C.J."/>
            <person name="Beseler K.G."/>
            <person name="Brison A."/>
            <person name="Carone J.V."/>
            <person name="Caskin T.P."/>
            <person name="Diamond M."/>
            <person name="Durham M.E."/>
            <person name="Foxe J.M."/>
            <person name="Go M."/>
            <person name="Henderson B.A."/>
            <person name="Jones I.B."/>
            <person name="McGettigan J.A."/>
            <person name="Micheletti S.J."/>
            <person name="Nasrallah M.E."/>
            <person name="Ortiz D."/>
            <person name="Piller C.R."/>
            <person name="Privatt S.R."/>
            <person name="Schneider S.L."/>
            <person name="Sharp S."/>
            <person name="Smith T.C."/>
            <person name="Stanton J.D."/>
            <person name="Ullery H.E."/>
            <person name="Wilson R.J."/>
            <person name="Serrano M.G."/>
            <person name="Buck G."/>
            <person name="Lee V."/>
            <person name="Wang Y."/>
            <person name="Carvalho R."/>
            <person name="Voegtly L."/>
            <person name="Shi R."/>
            <person name="Duckworth R."/>
            <person name="Johnson A."/>
            <person name="Loviza R."/>
            <person name="Walstead R."/>
            <person name="Shah Z."/>
            <person name="Kiflezghi M."/>
            <person name="Wade K."/>
            <person name="Ball S.L."/>
            <person name="Bradley K.W."/>
            <person name="Asai D.J."/>
            <person name="Bowman C.A."/>
            <person name="Russell D.A."/>
            <person name="Pope W.H."/>
            <person name="Jacobs-Sera D."/>
            <person name="Hendrix R.W."/>
            <person name="Hatfull G.F."/>
        </authorList>
    </citation>
    <scope>NUCLEOTIDE SEQUENCE [LARGE SCALE GENOMIC DNA]</scope>
    <source>
        <strain evidence="8">JCM 19170</strain>
    </source>
</reference>
<organism evidence="7 8">
    <name type="scientific">Tepidiphilus thermophilus</name>
    <dbReference type="NCBI Taxonomy" id="876478"/>
    <lineage>
        <taxon>Bacteria</taxon>
        <taxon>Pseudomonadati</taxon>
        <taxon>Pseudomonadota</taxon>
        <taxon>Hydrogenophilia</taxon>
        <taxon>Hydrogenophilales</taxon>
        <taxon>Hydrogenophilaceae</taxon>
        <taxon>Tepidiphilus</taxon>
    </lineage>
</organism>
<evidence type="ECO:0000313" key="7">
    <source>
        <dbReference type="EMBL" id="CUB07090.1"/>
    </source>
</evidence>
<keyword evidence="4 6" id="KW-1133">Transmembrane helix</keyword>
<gene>
    <name evidence="7" type="ORF">Ga0061068_104204</name>
</gene>
<evidence type="ECO:0000256" key="6">
    <source>
        <dbReference type="SAM" id="Phobius"/>
    </source>
</evidence>
<feature type="transmembrane region" description="Helical" evidence="6">
    <location>
        <begin position="82"/>
        <end position="105"/>
    </location>
</feature>
<dbReference type="OrthoDB" id="385012at2"/>
<name>A0A0K6IVG6_9PROT</name>
<evidence type="ECO:0000256" key="3">
    <source>
        <dbReference type="ARBA" id="ARBA00022692"/>
    </source>
</evidence>
<keyword evidence="3 6" id="KW-0812">Transmembrane</keyword>
<accession>A0A0K6IVG6</accession>
<dbReference type="Pfam" id="PF03788">
    <property type="entry name" value="LrgA"/>
    <property type="match status" value="1"/>
</dbReference>
<comment type="subcellular location">
    <subcellularLocation>
        <location evidence="1">Cell membrane</location>
        <topology evidence="1">Multi-pass membrane protein</topology>
    </subcellularLocation>
</comment>
<sequence>MLWGLTALLALQLAGEVVVRFFHWPVPGPVMGLVFALALLFPLGRVPKPVEDAGGTLLRHLSLLFVPAGVGVVAHWERLQQAWLVIGVVLLVSTLLGLAVSAWVFERLAGGEDAL</sequence>
<dbReference type="EMBL" id="CYHH01000004">
    <property type="protein sequence ID" value="CUB07090.1"/>
    <property type="molecule type" value="Genomic_DNA"/>
</dbReference>
<dbReference type="GO" id="GO:0016787">
    <property type="term" value="F:hydrolase activity"/>
    <property type="evidence" value="ECO:0007669"/>
    <property type="project" value="UniProtKB-KW"/>
</dbReference>
<feature type="transmembrane region" description="Helical" evidence="6">
    <location>
        <begin position="56"/>
        <end position="76"/>
    </location>
</feature>
<evidence type="ECO:0000256" key="4">
    <source>
        <dbReference type="ARBA" id="ARBA00022989"/>
    </source>
</evidence>
<dbReference type="PANTHER" id="PTHR33931:SF2">
    <property type="entry name" value="HOLIN-LIKE PROTEIN CIDA"/>
    <property type="match status" value="1"/>
</dbReference>
<keyword evidence="5 6" id="KW-0472">Membrane</keyword>
<keyword evidence="8" id="KW-1185">Reference proteome</keyword>
<keyword evidence="2" id="KW-1003">Cell membrane</keyword>
<dbReference type="Proteomes" id="UP000182108">
    <property type="component" value="Unassembled WGS sequence"/>
</dbReference>
<feature type="transmembrane region" description="Helical" evidence="6">
    <location>
        <begin position="24"/>
        <end position="44"/>
    </location>
</feature>
<dbReference type="RefSeq" id="WP_055423406.1">
    <property type="nucleotide sequence ID" value="NZ_CYHH01000004.1"/>
</dbReference>